<evidence type="ECO:0000313" key="7">
    <source>
        <dbReference type="Proteomes" id="UP000637695"/>
    </source>
</evidence>
<comment type="caution">
    <text evidence="6">The sequence shown here is derived from an EMBL/GenBank/DDBJ whole genome shotgun (WGS) entry which is preliminary data.</text>
</comment>
<keyword evidence="7" id="KW-1185">Reference proteome</keyword>
<dbReference type="GO" id="GO:0006303">
    <property type="term" value="P:double-strand break repair via nonhomologous end joining"/>
    <property type="evidence" value="ECO:0007669"/>
    <property type="project" value="UniProtKB-UniRule"/>
</dbReference>
<protein>
    <recommendedName>
        <fullName evidence="3">Non-homologous end joining protein Ku</fullName>
    </recommendedName>
</protein>
<reference evidence="6" key="1">
    <citation type="journal article" date="2014" name="Int. J. Syst. Evol. Microbiol.">
        <title>Complete genome sequence of Corynebacterium casei LMG S-19264T (=DSM 44701T), isolated from a smear-ripened cheese.</title>
        <authorList>
            <consortium name="US DOE Joint Genome Institute (JGI-PGF)"/>
            <person name="Walter F."/>
            <person name="Albersmeier A."/>
            <person name="Kalinowski J."/>
            <person name="Ruckert C."/>
        </authorList>
    </citation>
    <scope>NUCLEOTIDE SEQUENCE</scope>
    <source>
        <strain evidence="6">JCM 18487</strain>
    </source>
</reference>
<dbReference type="InterPro" id="IPR009187">
    <property type="entry name" value="Prok_Ku"/>
</dbReference>
<dbReference type="InterPro" id="IPR006164">
    <property type="entry name" value="DNA_bd_Ku70/Ku80"/>
</dbReference>
<organism evidence="6 7">
    <name type="scientific">Alicyclobacillus cellulosilyticus</name>
    <dbReference type="NCBI Taxonomy" id="1003997"/>
    <lineage>
        <taxon>Bacteria</taxon>
        <taxon>Bacillati</taxon>
        <taxon>Bacillota</taxon>
        <taxon>Bacilli</taxon>
        <taxon>Bacillales</taxon>
        <taxon>Alicyclobacillaceae</taxon>
        <taxon>Alicyclobacillus</taxon>
    </lineage>
</organism>
<evidence type="ECO:0000256" key="4">
    <source>
        <dbReference type="SAM" id="MobiDB-lite"/>
    </source>
</evidence>
<comment type="similarity">
    <text evidence="3">Belongs to the prokaryotic Ku family.</text>
</comment>
<dbReference type="SMART" id="SM00559">
    <property type="entry name" value="Ku78"/>
    <property type="match status" value="1"/>
</dbReference>
<dbReference type="EMBL" id="BMOY01000033">
    <property type="protein sequence ID" value="GGJ10556.1"/>
    <property type="molecule type" value="Genomic_DNA"/>
</dbReference>
<dbReference type="RefSeq" id="WP_188882788.1">
    <property type="nucleotide sequence ID" value="NZ_BMOY01000033.1"/>
</dbReference>
<evidence type="ECO:0000256" key="1">
    <source>
        <dbReference type="ARBA" id="ARBA00023125"/>
    </source>
</evidence>
<sequence>MHTVWKGAVSFGLVHIPVRLHAATEAKDVKFRYLHRACKTPIQYTRTCPACGRPVEWDEVVRGFEIRPNEFVVLEEDELRQLDAPRSRTIDILDFVQLPDIDPIYFDRTYYMSPDGSGAKAYRLLAAAMRETGKIAVAKTVLRSAETLACVRVYRDVLVMETLFWPDEVRPVEQLPAVPAADLQDQELQMAVTLIQQLAAPFQPEKYKDERRVALMDLIARKAANVPAAVARAAEPSENVIDLMQALKESIRLAQRASEPTAPVKKQARRKKTS</sequence>
<dbReference type="CDD" id="cd00789">
    <property type="entry name" value="KU_like"/>
    <property type="match status" value="1"/>
</dbReference>
<dbReference type="AlphaFoldDB" id="A0A917NN95"/>
<evidence type="ECO:0000259" key="5">
    <source>
        <dbReference type="SMART" id="SM00559"/>
    </source>
</evidence>
<dbReference type="GO" id="GO:0006310">
    <property type="term" value="P:DNA recombination"/>
    <property type="evidence" value="ECO:0007669"/>
    <property type="project" value="UniProtKB-KW"/>
</dbReference>
<dbReference type="SUPFAM" id="SSF100939">
    <property type="entry name" value="SPOC domain-like"/>
    <property type="match status" value="1"/>
</dbReference>
<comment type="function">
    <text evidence="3">With LigD forms a non-homologous end joining (NHEJ) DNA repair enzyme, which repairs dsDNA breaks with reduced fidelity. Binds linear dsDNA with 5'- and 3'- overhangs but not closed circular dsDNA nor ssDNA. Recruits and stimulates the ligase activity of LigD.</text>
</comment>
<evidence type="ECO:0000256" key="2">
    <source>
        <dbReference type="ARBA" id="ARBA00023172"/>
    </source>
</evidence>
<accession>A0A917NN95</accession>
<dbReference type="Gene3D" id="2.40.290.10">
    <property type="match status" value="1"/>
</dbReference>
<dbReference type="PANTHER" id="PTHR41251:SF1">
    <property type="entry name" value="NON-HOMOLOGOUS END JOINING PROTEIN KU"/>
    <property type="match status" value="1"/>
</dbReference>
<dbReference type="HAMAP" id="MF_01875">
    <property type="entry name" value="Prokaryotic_Ku"/>
    <property type="match status" value="1"/>
</dbReference>
<feature type="domain" description="Ku" evidence="5">
    <location>
        <begin position="52"/>
        <end position="180"/>
    </location>
</feature>
<keyword evidence="3" id="KW-0234">DNA repair</keyword>
<evidence type="ECO:0000256" key="3">
    <source>
        <dbReference type="HAMAP-Rule" id="MF_01875"/>
    </source>
</evidence>
<dbReference type="FunFam" id="2.40.290.10:FF:000004">
    <property type="entry name" value="Non-homologous end joining protein Ku"/>
    <property type="match status" value="1"/>
</dbReference>
<proteinExistence type="inferred from homology"/>
<dbReference type="PIRSF" id="PIRSF006493">
    <property type="entry name" value="Prok_Ku"/>
    <property type="match status" value="1"/>
</dbReference>
<gene>
    <name evidence="3 6" type="primary">ku</name>
    <name evidence="6" type="ORF">GCM10010885_19710</name>
</gene>
<dbReference type="NCBIfam" id="TIGR02772">
    <property type="entry name" value="Ku_bact"/>
    <property type="match status" value="1"/>
</dbReference>
<keyword evidence="1 3" id="KW-0238">DNA-binding</keyword>
<comment type="subunit">
    <text evidence="3">Homodimer. Interacts with LigD.</text>
</comment>
<dbReference type="Proteomes" id="UP000637695">
    <property type="component" value="Unassembled WGS sequence"/>
</dbReference>
<evidence type="ECO:0000313" key="6">
    <source>
        <dbReference type="EMBL" id="GGJ10556.1"/>
    </source>
</evidence>
<name>A0A917NN95_9BACL</name>
<dbReference type="Pfam" id="PF02735">
    <property type="entry name" value="Ku"/>
    <property type="match status" value="1"/>
</dbReference>
<keyword evidence="3" id="KW-0227">DNA damage</keyword>
<dbReference type="PANTHER" id="PTHR41251">
    <property type="entry name" value="NON-HOMOLOGOUS END JOINING PROTEIN KU"/>
    <property type="match status" value="1"/>
</dbReference>
<feature type="region of interest" description="Disordered" evidence="4">
    <location>
        <begin position="255"/>
        <end position="274"/>
    </location>
</feature>
<dbReference type="GO" id="GO:0003690">
    <property type="term" value="F:double-stranded DNA binding"/>
    <property type="evidence" value="ECO:0007669"/>
    <property type="project" value="UniProtKB-UniRule"/>
</dbReference>
<dbReference type="InterPro" id="IPR016194">
    <property type="entry name" value="SPOC-like_C_dom_sf"/>
</dbReference>
<keyword evidence="2 3" id="KW-0233">DNA recombination</keyword>
<reference evidence="6" key="2">
    <citation type="submission" date="2020-09" db="EMBL/GenBank/DDBJ databases">
        <authorList>
            <person name="Sun Q."/>
            <person name="Ohkuma M."/>
        </authorList>
    </citation>
    <scope>NUCLEOTIDE SEQUENCE</scope>
    <source>
        <strain evidence="6">JCM 18487</strain>
    </source>
</reference>